<name>A0ABQ9HKB9_9NEOP</name>
<keyword evidence="2" id="KW-1185">Reference proteome</keyword>
<dbReference type="EMBL" id="JARBHB010000005">
    <property type="protein sequence ID" value="KAJ8884393.1"/>
    <property type="molecule type" value="Genomic_DNA"/>
</dbReference>
<dbReference type="Proteomes" id="UP001159363">
    <property type="component" value="Chromosome 4"/>
</dbReference>
<comment type="caution">
    <text evidence="1">The sequence shown here is derived from an EMBL/GenBank/DDBJ whole genome shotgun (WGS) entry which is preliminary data.</text>
</comment>
<gene>
    <name evidence="1" type="ORF">PR048_016250</name>
</gene>
<accession>A0ABQ9HKB9</accession>
<organism evidence="1 2">
    <name type="scientific">Dryococelus australis</name>
    <dbReference type="NCBI Taxonomy" id="614101"/>
    <lineage>
        <taxon>Eukaryota</taxon>
        <taxon>Metazoa</taxon>
        <taxon>Ecdysozoa</taxon>
        <taxon>Arthropoda</taxon>
        <taxon>Hexapoda</taxon>
        <taxon>Insecta</taxon>
        <taxon>Pterygota</taxon>
        <taxon>Neoptera</taxon>
        <taxon>Polyneoptera</taxon>
        <taxon>Phasmatodea</taxon>
        <taxon>Verophasmatodea</taxon>
        <taxon>Anareolatae</taxon>
        <taxon>Phasmatidae</taxon>
        <taxon>Eurycanthinae</taxon>
        <taxon>Dryococelus</taxon>
    </lineage>
</organism>
<evidence type="ECO:0000313" key="2">
    <source>
        <dbReference type="Proteomes" id="UP001159363"/>
    </source>
</evidence>
<proteinExistence type="predicted"/>
<evidence type="ECO:0000313" key="1">
    <source>
        <dbReference type="EMBL" id="KAJ8884393.1"/>
    </source>
</evidence>
<protein>
    <submittedName>
        <fullName evidence="1">Uncharacterized protein</fullName>
    </submittedName>
</protein>
<sequence>MTIPPIQNIHYLLGVACRKVPELETHTTKTNIKALHRMGQQTDTWDAVMIYVLVHRFYSKMKLEWELHSSSKILPTLEKLYGLLSHKCSALELKLDNQVRLQMEIHKVYAKVYRTPLPQNVLTIRVQYAMRVIWLKTA</sequence>
<reference evidence="1 2" key="1">
    <citation type="submission" date="2023-02" db="EMBL/GenBank/DDBJ databases">
        <title>LHISI_Scaffold_Assembly.</title>
        <authorList>
            <person name="Stuart O.P."/>
            <person name="Cleave R."/>
            <person name="Magrath M.J.L."/>
            <person name="Mikheyev A.S."/>
        </authorList>
    </citation>
    <scope>NUCLEOTIDE SEQUENCE [LARGE SCALE GENOMIC DNA]</scope>
    <source>
        <strain evidence="1">Daus_M_001</strain>
        <tissue evidence="1">Leg muscle</tissue>
    </source>
</reference>